<organism evidence="2 3">
    <name type="scientific">Leptospira bandrabouensis</name>
    <dbReference type="NCBI Taxonomy" id="2484903"/>
    <lineage>
        <taxon>Bacteria</taxon>
        <taxon>Pseudomonadati</taxon>
        <taxon>Spirochaetota</taxon>
        <taxon>Spirochaetia</taxon>
        <taxon>Leptospirales</taxon>
        <taxon>Leptospiraceae</taxon>
        <taxon>Leptospira</taxon>
    </lineage>
</organism>
<dbReference type="EMBL" id="RQHU01000019">
    <property type="protein sequence ID" value="TGN13026.1"/>
    <property type="molecule type" value="Genomic_DNA"/>
</dbReference>
<sequence>MLRFLPFLLLILSACAPTTQTEIYRFDQIIVSRNPTSAPPAFPQSFFPEKPKFLQSSEFKTSHIHTKEAYLLMESEESIENIRKRIETRAAQGDWKLIDQTEKNGEVTYLLEGFIKKSLSIIISDNGSSTSYIRFYFKKHSSY</sequence>
<proteinExistence type="predicted"/>
<feature type="signal peptide" evidence="1">
    <location>
        <begin position="1"/>
        <end position="16"/>
    </location>
</feature>
<evidence type="ECO:0008006" key="4">
    <source>
        <dbReference type="Google" id="ProtNLM"/>
    </source>
</evidence>
<dbReference type="RefSeq" id="WP_135743257.1">
    <property type="nucleotide sequence ID" value="NZ_JAIZBL010000002.1"/>
</dbReference>
<keyword evidence="1" id="KW-0732">Signal</keyword>
<feature type="chain" id="PRO_5026352754" description="Lipoprotein" evidence="1">
    <location>
        <begin position="17"/>
        <end position="143"/>
    </location>
</feature>
<name>A0A6H3NNU0_9LEPT</name>
<evidence type="ECO:0000256" key="1">
    <source>
        <dbReference type="SAM" id="SignalP"/>
    </source>
</evidence>
<evidence type="ECO:0000313" key="3">
    <source>
        <dbReference type="Proteomes" id="UP000297649"/>
    </source>
</evidence>
<comment type="caution">
    <text evidence="2">The sequence shown here is derived from an EMBL/GenBank/DDBJ whole genome shotgun (WGS) entry which is preliminary data.</text>
</comment>
<dbReference type="PROSITE" id="PS51257">
    <property type="entry name" value="PROKAR_LIPOPROTEIN"/>
    <property type="match status" value="1"/>
</dbReference>
<reference evidence="2" key="1">
    <citation type="journal article" date="2019" name="PLoS Negl. Trop. Dis.">
        <title>Revisiting the worldwide diversity of Leptospira species in the environment.</title>
        <authorList>
            <person name="Vincent A.T."/>
            <person name="Schiettekatte O."/>
            <person name="Bourhy P."/>
            <person name="Veyrier F.J."/>
            <person name="Picardeau M."/>
        </authorList>
    </citation>
    <scope>NUCLEOTIDE SEQUENCE [LARGE SCALE GENOMIC DNA]</scope>
    <source>
        <strain evidence="2">201601109</strain>
    </source>
</reference>
<keyword evidence="3" id="KW-1185">Reference proteome</keyword>
<dbReference type="Proteomes" id="UP000297649">
    <property type="component" value="Unassembled WGS sequence"/>
</dbReference>
<gene>
    <name evidence="2" type="ORF">EHR08_13605</name>
</gene>
<dbReference type="OrthoDB" id="331722at2"/>
<accession>A0A6H3NNU0</accession>
<protein>
    <recommendedName>
        <fullName evidence="4">Lipoprotein</fullName>
    </recommendedName>
</protein>
<evidence type="ECO:0000313" key="2">
    <source>
        <dbReference type="EMBL" id="TGN13026.1"/>
    </source>
</evidence>
<dbReference type="AlphaFoldDB" id="A0A6H3NNU0"/>